<gene>
    <name evidence="1" type="ORF">NDU88_002219</name>
</gene>
<proteinExistence type="predicted"/>
<accession>A0AAV7V9X3</accession>
<reference evidence="1" key="1">
    <citation type="journal article" date="2022" name="bioRxiv">
        <title>Sequencing and chromosome-scale assembly of the giantPleurodeles waltlgenome.</title>
        <authorList>
            <person name="Brown T."/>
            <person name="Elewa A."/>
            <person name="Iarovenko S."/>
            <person name="Subramanian E."/>
            <person name="Araus A.J."/>
            <person name="Petzold A."/>
            <person name="Susuki M."/>
            <person name="Suzuki K.-i.T."/>
            <person name="Hayashi T."/>
            <person name="Toyoda A."/>
            <person name="Oliveira C."/>
            <person name="Osipova E."/>
            <person name="Leigh N.D."/>
            <person name="Simon A."/>
            <person name="Yun M.H."/>
        </authorList>
    </citation>
    <scope>NUCLEOTIDE SEQUENCE</scope>
    <source>
        <strain evidence="1">20211129_DDA</strain>
        <tissue evidence="1">Liver</tissue>
    </source>
</reference>
<name>A0AAV7V9X3_PLEWA</name>
<dbReference type="AlphaFoldDB" id="A0AAV7V9X3"/>
<dbReference type="EMBL" id="JANPWB010000003">
    <property type="protein sequence ID" value="KAJ1198378.1"/>
    <property type="molecule type" value="Genomic_DNA"/>
</dbReference>
<evidence type="ECO:0000313" key="2">
    <source>
        <dbReference type="Proteomes" id="UP001066276"/>
    </source>
</evidence>
<organism evidence="1 2">
    <name type="scientific">Pleurodeles waltl</name>
    <name type="common">Iberian ribbed newt</name>
    <dbReference type="NCBI Taxonomy" id="8319"/>
    <lineage>
        <taxon>Eukaryota</taxon>
        <taxon>Metazoa</taxon>
        <taxon>Chordata</taxon>
        <taxon>Craniata</taxon>
        <taxon>Vertebrata</taxon>
        <taxon>Euteleostomi</taxon>
        <taxon>Amphibia</taxon>
        <taxon>Batrachia</taxon>
        <taxon>Caudata</taxon>
        <taxon>Salamandroidea</taxon>
        <taxon>Salamandridae</taxon>
        <taxon>Pleurodelinae</taxon>
        <taxon>Pleurodeles</taxon>
    </lineage>
</organism>
<comment type="caution">
    <text evidence="1">The sequence shown here is derived from an EMBL/GenBank/DDBJ whole genome shotgun (WGS) entry which is preliminary data.</text>
</comment>
<protein>
    <submittedName>
        <fullName evidence="1">Uncharacterized protein</fullName>
    </submittedName>
</protein>
<evidence type="ECO:0000313" key="1">
    <source>
        <dbReference type="EMBL" id="KAJ1198378.1"/>
    </source>
</evidence>
<dbReference type="Proteomes" id="UP001066276">
    <property type="component" value="Chromosome 2_1"/>
</dbReference>
<keyword evidence="2" id="KW-1185">Reference proteome</keyword>
<sequence>MQRVITTAGGVPTGPYRYRRGFQLSSAGPEGEATRGKLEVHLPLRETLIWKNNIKENSATREDWKCNLKLWPETTMVVFQSVATPARSAVTNPLRYFGILMFMKSSGEDVLGRDLCQRSHF</sequence>